<evidence type="ECO:0000259" key="5">
    <source>
        <dbReference type="PROSITE" id="PS50931"/>
    </source>
</evidence>
<dbReference type="PANTHER" id="PTHR30126">
    <property type="entry name" value="HTH-TYPE TRANSCRIPTIONAL REGULATOR"/>
    <property type="match status" value="1"/>
</dbReference>
<protein>
    <submittedName>
        <fullName evidence="6">LysR family transcriptional regulator</fullName>
    </submittedName>
</protein>
<dbReference type="InterPro" id="IPR005119">
    <property type="entry name" value="LysR_subst-bd"/>
</dbReference>
<dbReference type="InterPro" id="IPR000847">
    <property type="entry name" value="LysR_HTH_N"/>
</dbReference>
<name>A0A3M8DNL8_9BACL</name>
<keyword evidence="3" id="KW-0238">DNA-binding</keyword>
<dbReference type="PANTHER" id="PTHR30126:SF39">
    <property type="entry name" value="HTH-TYPE TRANSCRIPTIONAL REGULATOR CYSL"/>
    <property type="match status" value="1"/>
</dbReference>
<evidence type="ECO:0000256" key="4">
    <source>
        <dbReference type="ARBA" id="ARBA00023163"/>
    </source>
</evidence>
<dbReference type="SUPFAM" id="SSF46785">
    <property type="entry name" value="Winged helix' DNA-binding domain"/>
    <property type="match status" value="1"/>
</dbReference>
<dbReference type="Gene3D" id="1.10.10.10">
    <property type="entry name" value="Winged helix-like DNA-binding domain superfamily/Winged helix DNA-binding domain"/>
    <property type="match status" value="1"/>
</dbReference>
<dbReference type="GO" id="GO:0003700">
    <property type="term" value="F:DNA-binding transcription factor activity"/>
    <property type="evidence" value="ECO:0007669"/>
    <property type="project" value="InterPro"/>
</dbReference>
<dbReference type="InterPro" id="IPR036388">
    <property type="entry name" value="WH-like_DNA-bd_sf"/>
</dbReference>
<dbReference type="Pfam" id="PF00126">
    <property type="entry name" value="HTH_1"/>
    <property type="match status" value="1"/>
</dbReference>
<feature type="domain" description="HTH lysR-type" evidence="5">
    <location>
        <begin position="1"/>
        <end position="58"/>
    </location>
</feature>
<evidence type="ECO:0000313" key="6">
    <source>
        <dbReference type="EMBL" id="RNB89604.1"/>
    </source>
</evidence>
<dbReference type="Gene3D" id="3.40.190.10">
    <property type="entry name" value="Periplasmic binding protein-like II"/>
    <property type="match status" value="2"/>
</dbReference>
<dbReference type="AlphaFoldDB" id="A0A3M8DNL8"/>
<evidence type="ECO:0000256" key="3">
    <source>
        <dbReference type="ARBA" id="ARBA00023125"/>
    </source>
</evidence>
<comment type="similarity">
    <text evidence="1">Belongs to the LysR transcriptional regulatory family.</text>
</comment>
<dbReference type="EMBL" id="RHHQ01000008">
    <property type="protein sequence ID" value="RNB89604.1"/>
    <property type="molecule type" value="Genomic_DNA"/>
</dbReference>
<evidence type="ECO:0000256" key="2">
    <source>
        <dbReference type="ARBA" id="ARBA00023015"/>
    </source>
</evidence>
<dbReference type="Pfam" id="PF03466">
    <property type="entry name" value="LysR_substrate"/>
    <property type="match status" value="1"/>
</dbReference>
<gene>
    <name evidence="6" type="ORF">EDM56_10475</name>
</gene>
<dbReference type="SUPFAM" id="SSF53850">
    <property type="entry name" value="Periplasmic binding protein-like II"/>
    <property type="match status" value="1"/>
</dbReference>
<dbReference type="GO" id="GO:0000976">
    <property type="term" value="F:transcription cis-regulatory region binding"/>
    <property type="evidence" value="ECO:0007669"/>
    <property type="project" value="TreeGrafter"/>
</dbReference>
<dbReference type="InterPro" id="IPR036390">
    <property type="entry name" value="WH_DNA-bd_sf"/>
</dbReference>
<sequence length="312" mass="34499">MNLHALRIFVEVGKLGSVTKAAEQLLISQPAITAQLRKLEQETRLRLVEPEGRGIKLTAYGELLYAQAVRLFAHEWEIEQLIAKLQEGEQGRLRIGATLFPANYLVPGWVAQFKKKHPHVDIEMHTGNSRLVFDQLLRGEVELALMAGGWEEAGIKRRVIGGDELWFIVPAGHELAGTCTTIERLMREPFLFREQGSSTRNMLLSLCAAHRVEPPQAGLMFQGIHEGLQAVIAGYGAMLVPSLVAREPIAAGKVARVHVEGVSMERPITLCVRKGEERSPAAARFICMLEQVLAEETSGSSQLSIDENVQSK</sequence>
<dbReference type="OrthoDB" id="9803735at2"/>
<keyword evidence="7" id="KW-1185">Reference proteome</keyword>
<keyword evidence="4" id="KW-0804">Transcription</keyword>
<reference evidence="6 7" key="1">
    <citation type="submission" date="2018-10" db="EMBL/GenBank/DDBJ databases">
        <title>Phylogenomics of Brevibacillus.</title>
        <authorList>
            <person name="Dunlap C."/>
        </authorList>
    </citation>
    <scope>NUCLEOTIDE SEQUENCE [LARGE SCALE GENOMIC DNA]</scope>
    <source>
        <strain evidence="6 7">JCM 15716</strain>
    </source>
</reference>
<evidence type="ECO:0000256" key="1">
    <source>
        <dbReference type="ARBA" id="ARBA00009437"/>
    </source>
</evidence>
<dbReference type="Proteomes" id="UP000271031">
    <property type="component" value="Unassembled WGS sequence"/>
</dbReference>
<organism evidence="6 7">
    <name type="scientific">Brevibacillus fluminis</name>
    <dbReference type="NCBI Taxonomy" id="511487"/>
    <lineage>
        <taxon>Bacteria</taxon>
        <taxon>Bacillati</taxon>
        <taxon>Bacillota</taxon>
        <taxon>Bacilli</taxon>
        <taxon>Bacillales</taxon>
        <taxon>Paenibacillaceae</taxon>
        <taxon>Brevibacillus</taxon>
    </lineage>
</organism>
<dbReference type="RefSeq" id="WP_122917860.1">
    <property type="nucleotide sequence ID" value="NZ_RHHQ01000008.1"/>
</dbReference>
<evidence type="ECO:0000313" key="7">
    <source>
        <dbReference type="Proteomes" id="UP000271031"/>
    </source>
</evidence>
<keyword evidence="2" id="KW-0805">Transcription regulation</keyword>
<proteinExistence type="inferred from homology"/>
<accession>A0A3M8DNL8</accession>
<dbReference type="PROSITE" id="PS50931">
    <property type="entry name" value="HTH_LYSR"/>
    <property type="match status" value="1"/>
</dbReference>
<comment type="caution">
    <text evidence="6">The sequence shown here is derived from an EMBL/GenBank/DDBJ whole genome shotgun (WGS) entry which is preliminary data.</text>
</comment>